<gene>
    <name evidence="8" type="ORF">H8E19_01405</name>
</gene>
<dbReference type="PANTHER" id="PTHR43065">
    <property type="entry name" value="SENSOR HISTIDINE KINASE"/>
    <property type="match status" value="1"/>
</dbReference>
<keyword evidence="4 8" id="KW-0418">Kinase</keyword>
<evidence type="ECO:0000313" key="8">
    <source>
        <dbReference type="EMBL" id="MBC8176033.1"/>
    </source>
</evidence>
<dbReference type="CDD" id="cd00082">
    <property type="entry name" value="HisKA"/>
    <property type="match status" value="1"/>
</dbReference>
<keyword evidence="1" id="KW-0597">Phosphoprotein</keyword>
<dbReference type="InterPro" id="IPR003661">
    <property type="entry name" value="HisK_dim/P_dom"/>
</dbReference>
<dbReference type="InterPro" id="IPR029016">
    <property type="entry name" value="GAF-like_dom_sf"/>
</dbReference>
<dbReference type="Pfam" id="PF02518">
    <property type="entry name" value="HATPase_c"/>
    <property type="match status" value="1"/>
</dbReference>
<keyword evidence="3" id="KW-0547">Nucleotide-binding</keyword>
<dbReference type="InterPro" id="IPR005467">
    <property type="entry name" value="His_kinase_dom"/>
</dbReference>
<keyword evidence="2" id="KW-0808">Transferase</keyword>
<protein>
    <submittedName>
        <fullName evidence="8">GAF domain-containing sensor histidine kinase</fullName>
    </submittedName>
</protein>
<keyword evidence="6" id="KW-0902">Two-component regulatory system</keyword>
<accession>A0A8J6T767</accession>
<dbReference type="GO" id="GO:0000155">
    <property type="term" value="F:phosphorelay sensor kinase activity"/>
    <property type="evidence" value="ECO:0007669"/>
    <property type="project" value="InterPro"/>
</dbReference>
<dbReference type="InterPro" id="IPR036890">
    <property type="entry name" value="HATPase_C_sf"/>
</dbReference>
<keyword evidence="5" id="KW-0067">ATP-binding</keyword>
<proteinExistence type="predicted"/>
<dbReference type="Gene3D" id="1.10.287.130">
    <property type="match status" value="1"/>
</dbReference>
<dbReference type="InterPro" id="IPR003594">
    <property type="entry name" value="HATPase_dom"/>
</dbReference>
<organism evidence="8 9">
    <name type="scientific">Candidatus Desulfacyla euxinica</name>
    <dbReference type="NCBI Taxonomy" id="2841693"/>
    <lineage>
        <taxon>Bacteria</taxon>
        <taxon>Deltaproteobacteria</taxon>
        <taxon>Candidatus Desulfacyla</taxon>
    </lineage>
</organism>
<dbReference type="SUPFAM" id="SSF55781">
    <property type="entry name" value="GAF domain-like"/>
    <property type="match status" value="2"/>
</dbReference>
<evidence type="ECO:0000259" key="7">
    <source>
        <dbReference type="PROSITE" id="PS50109"/>
    </source>
</evidence>
<dbReference type="Gene3D" id="3.30.450.40">
    <property type="match status" value="1"/>
</dbReference>
<reference evidence="8 9" key="1">
    <citation type="submission" date="2020-08" db="EMBL/GenBank/DDBJ databases">
        <title>Bridging the membrane lipid divide: bacteria of the FCB group superphylum have the potential to synthesize archaeal ether lipids.</title>
        <authorList>
            <person name="Villanueva L."/>
            <person name="Von Meijenfeldt F.A.B."/>
            <person name="Westbye A.B."/>
            <person name="Yadav S."/>
            <person name="Hopmans E.C."/>
            <person name="Dutilh B.E."/>
            <person name="Sinninghe Damste J.S."/>
        </authorList>
    </citation>
    <scope>NUCLEOTIDE SEQUENCE [LARGE SCALE GENOMIC DNA]</scope>
    <source>
        <strain evidence="8">NIOZ-UU27</strain>
    </source>
</reference>
<dbReference type="PROSITE" id="PS50109">
    <property type="entry name" value="HIS_KIN"/>
    <property type="match status" value="1"/>
</dbReference>
<sequence length="604" mass="69126">MLMDLEYLAKEIQREPWAKGVSVGKNFWPVLMKWIDEHVFSEILDRLIDQIDKIVDIDPGLSEPQILESATRYMVEFLGAHSGSVRIYDPQTEQMLSYCSFPSSEEDREAFIPLDGSIAGEVVKTRQPYLAPNLFGEDLYHNKNVIYAKQVHSLMAIPLEIPRFFPRERDTIGVIQIYYAEKNREFRTSEIQIANTMAKRLSFAIARKKILSMQKTEEKKEAIVRHIFQKLGSRGGVKMAEVFNQVVPELADIVDLQNCTLFSVTEGLDQVILQAGFPEHGHHSVGKVLPVSSELVFELLLNLREYSGESVYEVVTPSYISVVDPQRSDLVSKTLKKFAALHNINSILYFPLGYDGEVTHFMAIDAVDQRLRYSDDEVDIFLFMGRELMKAQKMERLDDALHDFKNPAIAIAGFARRLKEIVRKDELEQSKDQVRKYVDILLEETSRLQELAMSIYRVGDEQAVNLTEVLKRRFEINREAIKEQLKQNVTLKEGPYDPDIRVMCYVVHVERVFDNLLNNATKAIPLKGGVLAVRTYSDGDWACAEISNTGEISEHNRMKILEGEGEGRGLYITYRIIRLLKGKIEIRSGKGTTTFVVSFPLYRP</sequence>
<dbReference type="AlphaFoldDB" id="A0A8J6T767"/>
<evidence type="ECO:0000256" key="2">
    <source>
        <dbReference type="ARBA" id="ARBA00022679"/>
    </source>
</evidence>
<comment type="caution">
    <text evidence="8">The sequence shown here is derived from an EMBL/GenBank/DDBJ whole genome shotgun (WGS) entry which is preliminary data.</text>
</comment>
<feature type="domain" description="Histidine kinase" evidence="7">
    <location>
        <begin position="399"/>
        <end position="603"/>
    </location>
</feature>
<dbReference type="PANTHER" id="PTHR43065:SF10">
    <property type="entry name" value="PEROXIDE STRESS-ACTIVATED HISTIDINE KINASE MAK3"/>
    <property type="match status" value="1"/>
</dbReference>
<evidence type="ECO:0000313" key="9">
    <source>
        <dbReference type="Proteomes" id="UP000650524"/>
    </source>
</evidence>
<evidence type="ECO:0000256" key="5">
    <source>
        <dbReference type="ARBA" id="ARBA00022840"/>
    </source>
</evidence>
<evidence type="ECO:0000256" key="4">
    <source>
        <dbReference type="ARBA" id="ARBA00022777"/>
    </source>
</evidence>
<dbReference type="Pfam" id="PF13185">
    <property type="entry name" value="GAF_2"/>
    <property type="match status" value="1"/>
</dbReference>
<evidence type="ECO:0000256" key="1">
    <source>
        <dbReference type="ARBA" id="ARBA00022553"/>
    </source>
</evidence>
<dbReference type="SMART" id="SM00065">
    <property type="entry name" value="GAF"/>
    <property type="match status" value="1"/>
</dbReference>
<dbReference type="EMBL" id="JACNJD010000075">
    <property type="protein sequence ID" value="MBC8176033.1"/>
    <property type="molecule type" value="Genomic_DNA"/>
</dbReference>
<evidence type="ECO:0000256" key="3">
    <source>
        <dbReference type="ARBA" id="ARBA00022741"/>
    </source>
</evidence>
<dbReference type="InterPro" id="IPR003018">
    <property type="entry name" value="GAF"/>
</dbReference>
<dbReference type="SUPFAM" id="SSF55874">
    <property type="entry name" value="ATPase domain of HSP90 chaperone/DNA topoisomerase II/histidine kinase"/>
    <property type="match status" value="1"/>
</dbReference>
<dbReference type="SMART" id="SM00387">
    <property type="entry name" value="HATPase_c"/>
    <property type="match status" value="1"/>
</dbReference>
<dbReference type="Gene3D" id="3.30.565.10">
    <property type="entry name" value="Histidine kinase-like ATPase, C-terminal domain"/>
    <property type="match status" value="1"/>
</dbReference>
<dbReference type="Proteomes" id="UP000650524">
    <property type="component" value="Unassembled WGS sequence"/>
</dbReference>
<name>A0A8J6T767_9DELT</name>
<evidence type="ECO:0000256" key="6">
    <source>
        <dbReference type="ARBA" id="ARBA00023012"/>
    </source>
</evidence>
<dbReference type="GO" id="GO:0005524">
    <property type="term" value="F:ATP binding"/>
    <property type="evidence" value="ECO:0007669"/>
    <property type="project" value="UniProtKB-KW"/>
</dbReference>